<dbReference type="AlphaFoldDB" id="M7B751"/>
<reference evidence="2" key="1">
    <citation type="journal article" date="2013" name="Nat. Genet.">
        <title>The draft genomes of soft-shell turtle and green sea turtle yield insights into the development and evolution of the turtle-specific body plan.</title>
        <authorList>
            <person name="Wang Z."/>
            <person name="Pascual-Anaya J."/>
            <person name="Zadissa A."/>
            <person name="Li W."/>
            <person name="Niimura Y."/>
            <person name="Huang Z."/>
            <person name="Li C."/>
            <person name="White S."/>
            <person name="Xiong Z."/>
            <person name="Fang D."/>
            <person name="Wang B."/>
            <person name="Ming Y."/>
            <person name="Chen Y."/>
            <person name="Zheng Y."/>
            <person name="Kuraku S."/>
            <person name="Pignatelli M."/>
            <person name="Herrero J."/>
            <person name="Beal K."/>
            <person name="Nozawa M."/>
            <person name="Li Q."/>
            <person name="Wang J."/>
            <person name="Zhang H."/>
            <person name="Yu L."/>
            <person name="Shigenobu S."/>
            <person name="Wang J."/>
            <person name="Liu J."/>
            <person name="Flicek P."/>
            <person name="Searle S."/>
            <person name="Wang J."/>
            <person name="Kuratani S."/>
            <person name="Yin Y."/>
            <person name="Aken B."/>
            <person name="Zhang G."/>
            <person name="Irie N."/>
        </authorList>
    </citation>
    <scope>NUCLEOTIDE SEQUENCE [LARGE SCALE GENOMIC DNA]</scope>
</reference>
<name>M7B751_CHEMY</name>
<protein>
    <submittedName>
        <fullName evidence="1">Uncharacterized protein</fullName>
    </submittedName>
</protein>
<gene>
    <name evidence="1" type="ORF">UY3_14894</name>
</gene>
<proteinExistence type="predicted"/>
<organism evidence="1 2">
    <name type="scientific">Chelonia mydas</name>
    <name type="common">Green sea-turtle</name>
    <name type="synonym">Chelonia agassizi</name>
    <dbReference type="NCBI Taxonomy" id="8469"/>
    <lineage>
        <taxon>Eukaryota</taxon>
        <taxon>Metazoa</taxon>
        <taxon>Chordata</taxon>
        <taxon>Craniata</taxon>
        <taxon>Vertebrata</taxon>
        <taxon>Euteleostomi</taxon>
        <taxon>Archelosauria</taxon>
        <taxon>Testudinata</taxon>
        <taxon>Testudines</taxon>
        <taxon>Cryptodira</taxon>
        <taxon>Durocryptodira</taxon>
        <taxon>Americhelydia</taxon>
        <taxon>Chelonioidea</taxon>
        <taxon>Cheloniidae</taxon>
        <taxon>Chelonia</taxon>
    </lineage>
</organism>
<evidence type="ECO:0000313" key="2">
    <source>
        <dbReference type="Proteomes" id="UP000031443"/>
    </source>
</evidence>
<evidence type="ECO:0000313" key="1">
    <source>
        <dbReference type="EMBL" id="EMP28008.1"/>
    </source>
</evidence>
<keyword evidence="2" id="KW-1185">Reference proteome</keyword>
<dbReference type="EMBL" id="KB565675">
    <property type="protein sequence ID" value="EMP28008.1"/>
    <property type="molecule type" value="Genomic_DNA"/>
</dbReference>
<sequence length="197" mass="22089">MLKIIIGALVILKDNQEEDLFSGKFSLKSMRVQCSKDWVHKAQNWQGAPRTLPDHFLSGPDLSGAATLLQCHLLRFGLTATCSDFVWPPQSPHADATIHSDIRNLFLCSQSTLKPFCWRFYGRDRQPLERVRRFSRSQLLLATVRRSRPMRAAGSVGQHIPWPTSLPAGPIGLERLTTASGSCNGPNLWTRQVNKLA</sequence>
<accession>M7B751</accession>
<dbReference type="Proteomes" id="UP000031443">
    <property type="component" value="Unassembled WGS sequence"/>
</dbReference>